<comment type="similarity">
    <text evidence="2">Belongs to the CALHM family.</text>
</comment>
<protein>
    <submittedName>
        <fullName evidence="11">Calcium homeostasis modulator</fullName>
    </submittedName>
</protein>
<evidence type="ECO:0000313" key="11">
    <source>
        <dbReference type="EMBL" id="KAJ7355106.1"/>
    </source>
</evidence>
<feature type="transmembrane region" description="Helical" evidence="10">
    <location>
        <begin position="118"/>
        <end position="137"/>
    </location>
</feature>
<organism evidence="11 12">
    <name type="scientific">Desmophyllum pertusum</name>
    <dbReference type="NCBI Taxonomy" id="174260"/>
    <lineage>
        <taxon>Eukaryota</taxon>
        <taxon>Metazoa</taxon>
        <taxon>Cnidaria</taxon>
        <taxon>Anthozoa</taxon>
        <taxon>Hexacorallia</taxon>
        <taxon>Scleractinia</taxon>
        <taxon>Caryophylliina</taxon>
        <taxon>Caryophylliidae</taxon>
        <taxon>Desmophyllum</taxon>
    </lineage>
</organism>
<comment type="subcellular location">
    <subcellularLocation>
        <location evidence="1">Membrane</location>
        <topology evidence="1">Multi-pass membrane protein</topology>
    </subcellularLocation>
</comment>
<keyword evidence="6" id="KW-0406">Ion transport</keyword>
<keyword evidence="7 10" id="KW-0472">Membrane</keyword>
<keyword evidence="3" id="KW-0813">Transport</keyword>
<feature type="region of interest" description="Disordered" evidence="9">
    <location>
        <begin position="242"/>
        <end position="262"/>
    </location>
</feature>
<dbReference type="GO" id="GO:1904669">
    <property type="term" value="P:ATP export"/>
    <property type="evidence" value="ECO:0007669"/>
    <property type="project" value="UniProtKB-ARBA"/>
</dbReference>
<keyword evidence="8" id="KW-0407">Ion channel</keyword>
<dbReference type="AlphaFoldDB" id="A0A9X0CIE5"/>
<evidence type="ECO:0000256" key="10">
    <source>
        <dbReference type="SAM" id="Phobius"/>
    </source>
</evidence>
<proteinExistence type="inferred from homology"/>
<evidence type="ECO:0000256" key="7">
    <source>
        <dbReference type="ARBA" id="ARBA00023136"/>
    </source>
</evidence>
<feature type="transmembrane region" description="Helical" evidence="10">
    <location>
        <begin position="42"/>
        <end position="66"/>
    </location>
</feature>
<evidence type="ECO:0000256" key="3">
    <source>
        <dbReference type="ARBA" id="ARBA00022448"/>
    </source>
</evidence>
<evidence type="ECO:0000313" key="12">
    <source>
        <dbReference type="Proteomes" id="UP001163046"/>
    </source>
</evidence>
<evidence type="ECO:0000256" key="6">
    <source>
        <dbReference type="ARBA" id="ARBA00023065"/>
    </source>
</evidence>
<keyword evidence="4 10" id="KW-0812">Transmembrane</keyword>
<evidence type="ECO:0000256" key="5">
    <source>
        <dbReference type="ARBA" id="ARBA00022989"/>
    </source>
</evidence>
<evidence type="ECO:0000256" key="4">
    <source>
        <dbReference type="ARBA" id="ARBA00022692"/>
    </source>
</evidence>
<keyword evidence="5 10" id="KW-1133">Transmembrane helix</keyword>
<name>A0A9X0CIE5_9CNID</name>
<dbReference type="EMBL" id="MU827327">
    <property type="protein sequence ID" value="KAJ7355106.1"/>
    <property type="molecule type" value="Genomic_DNA"/>
</dbReference>
<accession>A0A9X0CIE5</accession>
<evidence type="ECO:0000256" key="8">
    <source>
        <dbReference type="ARBA" id="ARBA00023303"/>
    </source>
</evidence>
<dbReference type="PANTHER" id="PTHR32261">
    <property type="entry name" value="CALCIUM HOMEOSTASIS MODULATOR PROTEIN"/>
    <property type="match status" value="1"/>
</dbReference>
<dbReference type="Pfam" id="PF14798">
    <property type="entry name" value="Ca_hom_mod"/>
    <property type="match status" value="1"/>
</dbReference>
<dbReference type="OrthoDB" id="5962981at2759"/>
<dbReference type="GO" id="GO:0005261">
    <property type="term" value="F:monoatomic cation channel activity"/>
    <property type="evidence" value="ECO:0007669"/>
    <property type="project" value="TreeGrafter"/>
</dbReference>
<evidence type="ECO:0000256" key="1">
    <source>
        <dbReference type="ARBA" id="ARBA00004141"/>
    </source>
</evidence>
<gene>
    <name evidence="11" type="primary">FAM26D</name>
    <name evidence="11" type="ORF">OS493_027895</name>
</gene>
<dbReference type="GO" id="GO:0005886">
    <property type="term" value="C:plasma membrane"/>
    <property type="evidence" value="ECO:0007669"/>
    <property type="project" value="TreeGrafter"/>
</dbReference>
<sequence>MDWHSSGRQRCFCFLAGILVDRDLWKISRIGNKEKTQAPAYLYVKTLLATLHVFIRAGIAPVAWLVLSFLQQQYYTCAYFGPLLASDVTESNTTDKCYFKLGSRSRELEESYKMHSQIYGWSLMLVAVSALFTSVCIRRCIRKAKHLTIPSWEYYRHVEAKEALRQFHVTAKRSPNRTLKRAIEKLYHDANNNIQEVAKNLVCKYGCYFVIPPESPSYETPRVAVDKPPQFPLQWFTVTDGPQIPKNNSDKPRPSVQNGDFSVQTNSGMCDCHNPRQPFSKVKLYQRQSGMIDTTV</sequence>
<evidence type="ECO:0000256" key="2">
    <source>
        <dbReference type="ARBA" id="ARBA00008497"/>
    </source>
</evidence>
<dbReference type="Proteomes" id="UP001163046">
    <property type="component" value="Unassembled WGS sequence"/>
</dbReference>
<dbReference type="PANTHER" id="PTHR32261:SF1">
    <property type="entry name" value="CALCIUM HOMEOSTASIS MODULATOR PROTEIN"/>
    <property type="match status" value="1"/>
</dbReference>
<evidence type="ECO:0000256" key="9">
    <source>
        <dbReference type="SAM" id="MobiDB-lite"/>
    </source>
</evidence>
<reference evidence="11" key="1">
    <citation type="submission" date="2023-01" db="EMBL/GenBank/DDBJ databases">
        <title>Genome assembly of the deep-sea coral Lophelia pertusa.</title>
        <authorList>
            <person name="Herrera S."/>
            <person name="Cordes E."/>
        </authorList>
    </citation>
    <scope>NUCLEOTIDE SEQUENCE</scope>
    <source>
        <strain evidence="11">USNM1676648</strain>
        <tissue evidence="11">Polyp</tissue>
    </source>
</reference>
<dbReference type="InterPro" id="IPR029569">
    <property type="entry name" value="CALHM"/>
</dbReference>
<comment type="caution">
    <text evidence="11">The sequence shown here is derived from an EMBL/GenBank/DDBJ whole genome shotgun (WGS) entry which is preliminary data.</text>
</comment>
<keyword evidence="12" id="KW-1185">Reference proteome</keyword>